<reference evidence="1" key="1">
    <citation type="journal article" date="2014" name="Int. J. Syst. Evol. Microbiol.">
        <title>Complete genome sequence of Corynebacterium casei LMG S-19264T (=DSM 44701T), isolated from a smear-ripened cheese.</title>
        <authorList>
            <consortium name="US DOE Joint Genome Institute (JGI-PGF)"/>
            <person name="Walter F."/>
            <person name="Albersmeier A."/>
            <person name="Kalinowski J."/>
            <person name="Ruckert C."/>
        </authorList>
    </citation>
    <scope>NUCLEOTIDE SEQUENCE</scope>
    <source>
        <strain evidence="1">CGMCC 1.15533</strain>
    </source>
</reference>
<name>A0A917A8M7_9STRE</name>
<dbReference type="OrthoDB" id="9789139at2"/>
<keyword evidence="2" id="KW-1185">Reference proteome</keyword>
<dbReference type="Pfam" id="PF14072">
    <property type="entry name" value="DndB"/>
    <property type="match status" value="1"/>
</dbReference>
<dbReference type="Proteomes" id="UP000660801">
    <property type="component" value="Unassembled WGS sequence"/>
</dbReference>
<dbReference type="NCBIfam" id="TIGR03187">
    <property type="entry name" value="DGQHR"/>
    <property type="match status" value="1"/>
</dbReference>
<evidence type="ECO:0000313" key="1">
    <source>
        <dbReference type="EMBL" id="GGE34430.1"/>
    </source>
</evidence>
<sequence length="350" mass="40296">MMKKLKSIVTGEDLAFEFIKFEQPAGEMYMGVLVASEIFQISKVNRISEKYKNEESELSRLTQRDLKENRIAEISSYAESNDVIFPTPIILSGNSDFVIQDGNKFYFKESAKEHFSIIDGQHRLYGIMKSRKKDELVLPCILIFDTEPYEDALIFITINGKQVRVPSSIIYELFEISPNRSEEKTLHNLAKTFNNDEQSPFVNSIKMLGYKMDNQEFAPITQSSFVTPLRDLITKNTLFKNLFSSEQDDVIYKILYNYFSAIREIFVNDWGKKESILQKSVGFKALIIFLDKVLIPEAQKSRDFSKEFFVSKLKKVHNNIKTPITSQDYGSSYGGAKKISDAFKQALEDN</sequence>
<dbReference type="InterPro" id="IPR017601">
    <property type="entry name" value="DGQHR-contain_dom"/>
</dbReference>
<organism evidence="1 2">
    <name type="scientific">Streptococcus himalayensis</name>
    <dbReference type="NCBI Taxonomy" id="1888195"/>
    <lineage>
        <taxon>Bacteria</taxon>
        <taxon>Bacillati</taxon>
        <taxon>Bacillota</taxon>
        <taxon>Bacilli</taxon>
        <taxon>Lactobacillales</taxon>
        <taxon>Streptococcaceae</taxon>
        <taxon>Streptococcus</taxon>
    </lineage>
</organism>
<dbReference type="InterPro" id="IPR017642">
    <property type="entry name" value="DNA_S_mod_DndB"/>
</dbReference>
<gene>
    <name evidence="1" type="ORF">GCM10011510_14710</name>
</gene>
<accession>A0A917A8M7</accession>
<dbReference type="RefSeq" id="WP_068993329.1">
    <property type="nucleotide sequence ID" value="NZ_BMJN01000026.1"/>
</dbReference>
<reference evidence="1" key="2">
    <citation type="submission" date="2020-09" db="EMBL/GenBank/DDBJ databases">
        <authorList>
            <person name="Sun Q."/>
            <person name="Zhou Y."/>
        </authorList>
    </citation>
    <scope>NUCLEOTIDE SEQUENCE</scope>
    <source>
        <strain evidence="1">CGMCC 1.15533</strain>
    </source>
</reference>
<protein>
    <submittedName>
        <fullName evidence="1">DGQHR domain-containing protein</fullName>
    </submittedName>
</protein>
<dbReference type="AlphaFoldDB" id="A0A917A8M7"/>
<dbReference type="CDD" id="cd16413">
    <property type="entry name" value="DGQHR_domain"/>
    <property type="match status" value="1"/>
</dbReference>
<comment type="caution">
    <text evidence="1">The sequence shown here is derived from an EMBL/GenBank/DDBJ whole genome shotgun (WGS) entry which is preliminary data.</text>
</comment>
<proteinExistence type="predicted"/>
<dbReference type="EMBL" id="BMJN01000026">
    <property type="protein sequence ID" value="GGE34430.1"/>
    <property type="molecule type" value="Genomic_DNA"/>
</dbReference>
<evidence type="ECO:0000313" key="2">
    <source>
        <dbReference type="Proteomes" id="UP000660801"/>
    </source>
</evidence>